<accession>A0A5C6ETK7</accession>
<dbReference type="OrthoDB" id="9791614at2"/>
<dbReference type="EMBL" id="SJPX01000003">
    <property type="protein sequence ID" value="TWU51417.1"/>
    <property type="molecule type" value="Genomic_DNA"/>
</dbReference>
<gene>
    <name evidence="1" type="ORF">Poly59_30090</name>
</gene>
<name>A0A5C6ETK7_9BACT</name>
<proteinExistence type="predicted"/>
<reference evidence="1 2" key="1">
    <citation type="submission" date="2019-02" db="EMBL/GenBank/DDBJ databases">
        <title>Deep-cultivation of Planctomycetes and their phenomic and genomic characterization uncovers novel biology.</title>
        <authorList>
            <person name="Wiegand S."/>
            <person name="Jogler M."/>
            <person name="Boedeker C."/>
            <person name="Pinto D."/>
            <person name="Vollmers J."/>
            <person name="Rivas-Marin E."/>
            <person name="Kohn T."/>
            <person name="Peeters S.H."/>
            <person name="Heuer A."/>
            <person name="Rast P."/>
            <person name="Oberbeckmann S."/>
            <person name="Bunk B."/>
            <person name="Jeske O."/>
            <person name="Meyerdierks A."/>
            <person name="Storesund J.E."/>
            <person name="Kallscheuer N."/>
            <person name="Luecker S."/>
            <person name="Lage O.M."/>
            <person name="Pohl T."/>
            <person name="Merkel B.J."/>
            <person name="Hornburger P."/>
            <person name="Mueller R.-W."/>
            <person name="Bruemmer F."/>
            <person name="Labrenz M."/>
            <person name="Spormann A.M."/>
            <person name="Op Den Camp H."/>
            <person name="Overmann J."/>
            <person name="Amann R."/>
            <person name="Jetten M.S.M."/>
            <person name="Mascher T."/>
            <person name="Medema M.H."/>
            <person name="Devos D.P."/>
            <person name="Kaster A.-K."/>
            <person name="Ovreas L."/>
            <person name="Rohde M."/>
            <person name="Galperin M.Y."/>
            <person name="Jogler C."/>
        </authorList>
    </citation>
    <scope>NUCLEOTIDE SEQUENCE [LARGE SCALE GENOMIC DNA]</scope>
    <source>
        <strain evidence="1 2">Poly59</strain>
    </source>
</reference>
<evidence type="ECO:0000313" key="1">
    <source>
        <dbReference type="EMBL" id="TWU51417.1"/>
    </source>
</evidence>
<evidence type="ECO:0008006" key="3">
    <source>
        <dbReference type="Google" id="ProtNLM"/>
    </source>
</evidence>
<organism evidence="1 2">
    <name type="scientific">Rubripirellula reticaptiva</name>
    <dbReference type="NCBI Taxonomy" id="2528013"/>
    <lineage>
        <taxon>Bacteria</taxon>
        <taxon>Pseudomonadati</taxon>
        <taxon>Planctomycetota</taxon>
        <taxon>Planctomycetia</taxon>
        <taxon>Pirellulales</taxon>
        <taxon>Pirellulaceae</taxon>
        <taxon>Rubripirellula</taxon>
    </lineage>
</organism>
<sequence>MTLYLGVDVAGANNTWAAVLSDEDGSLAFRLPPHSTSLPEIVSFADSNDVSAVAIDAQLTVSLSDLTGFRSSDMELRALLPDANRNWVASVNSLMAVPVRGQMLAVSLSTTVPTVIETHPRACLHFACGPSFDDAIMNYKREPGAADCVSRLWDSWSQSFGISGSLPELSDGALDAAVCATIAYLCHTGPSRLYRLRHHNADRTGHGPFVVLAPELKPTDG</sequence>
<dbReference type="InterPro" id="IPR007362">
    <property type="entry name" value="DUF429"/>
</dbReference>
<dbReference type="Proteomes" id="UP000317977">
    <property type="component" value="Unassembled WGS sequence"/>
</dbReference>
<dbReference type="AlphaFoldDB" id="A0A5C6ETK7"/>
<dbReference type="Pfam" id="PF04250">
    <property type="entry name" value="DUF429"/>
    <property type="match status" value="1"/>
</dbReference>
<comment type="caution">
    <text evidence="1">The sequence shown here is derived from an EMBL/GenBank/DDBJ whole genome shotgun (WGS) entry which is preliminary data.</text>
</comment>
<dbReference type="RefSeq" id="WP_146534781.1">
    <property type="nucleotide sequence ID" value="NZ_SJPX01000003.1"/>
</dbReference>
<evidence type="ECO:0000313" key="2">
    <source>
        <dbReference type="Proteomes" id="UP000317977"/>
    </source>
</evidence>
<protein>
    <recommendedName>
        <fullName evidence="3">DUF429 domain-containing protein</fullName>
    </recommendedName>
</protein>
<keyword evidence="2" id="KW-1185">Reference proteome</keyword>